<dbReference type="InterPro" id="IPR013815">
    <property type="entry name" value="ATP_grasp_subdomain_1"/>
</dbReference>
<proteinExistence type="predicted"/>
<dbReference type="EMBL" id="FYEK01000012">
    <property type="protein sequence ID" value="SNB61122.1"/>
    <property type="molecule type" value="Genomic_DNA"/>
</dbReference>
<dbReference type="Proteomes" id="UP000197025">
    <property type="component" value="Unassembled WGS sequence"/>
</dbReference>
<evidence type="ECO:0000313" key="2">
    <source>
        <dbReference type="Proteomes" id="UP000197025"/>
    </source>
</evidence>
<name>A0A212QNW2_9CHLR</name>
<accession>A0A212QNW2</accession>
<dbReference type="GO" id="GO:0005524">
    <property type="term" value="F:ATP binding"/>
    <property type="evidence" value="ECO:0007669"/>
    <property type="project" value="InterPro"/>
</dbReference>
<dbReference type="GO" id="GO:0016874">
    <property type="term" value="F:ligase activity"/>
    <property type="evidence" value="ECO:0007669"/>
    <property type="project" value="UniProtKB-KW"/>
</dbReference>
<sequence>MLKDTVTRSDIEIERVDLAIAWNWEYDAPFIRMIREACARRGLSVAEVTPADLPQILERAADGRWTCGVFLDRASDWDEDFEALVDWARAAGVFRLNPTERARAAWDKAAMHRRFVEAGLPTPPTAILPPWEADPRTLWPEGLGEPPWIAKPAFGGGGEGVRTIICPEDLNALRTAFPDESILVQAYVRPRRLDGRPAWFRVLYAVDQVFPCWWDPATHRYTPVEEEERIAFGLDALWELGRRIAAVCGLHLFSSEIALDEAGRFLCIDYVNDPIDTRPQSLAPEGVPDEVLQGIAERIAEAVGRIRCRSSW</sequence>
<dbReference type="SUPFAM" id="SSF56059">
    <property type="entry name" value="Glutathione synthetase ATP-binding domain-like"/>
    <property type="match status" value="1"/>
</dbReference>
<reference evidence="2" key="1">
    <citation type="submission" date="2017-06" db="EMBL/GenBank/DDBJ databases">
        <authorList>
            <person name="Varghese N."/>
            <person name="Submissions S."/>
        </authorList>
    </citation>
    <scope>NUCLEOTIDE SEQUENCE [LARGE SCALE GENOMIC DNA]</scope>
    <source>
        <strain evidence="2">JAD2</strain>
    </source>
</reference>
<dbReference type="AlphaFoldDB" id="A0A212QNW2"/>
<dbReference type="Gene3D" id="3.30.1490.20">
    <property type="entry name" value="ATP-grasp fold, A domain"/>
    <property type="match status" value="1"/>
</dbReference>
<keyword evidence="1" id="KW-0436">Ligase</keyword>
<organism evidence="1 2">
    <name type="scientific">Thermoflexus hugenholtzii JAD2</name>
    <dbReference type="NCBI Taxonomy" id="877466"/>
    <lineage>
        <taxon>Bacteria</taxon>
        <taxon>Bacillati</taxon>
        <taxon>Chloroflexota</taxon>
        <taxon>Thermoflexia</taxon>
        <taxon>Thermoflexales</taxon>
        <taxon>Thermoflexaceae</taxon>
        <taxon>Thermoflexus</taxon>
    </lineage>
</organism>
<dbReference type="OrthoDB" id="9778103at2"/>
<dbReference type="RefSeq" id="WP_159461555.1">
    <property type="nucleotide sequence ID" value="NZ_FYEK01000012.1"/>
</dbReference>
<gene>
    <name evidence="1" type="ORF">SAMN02746019_00026730</name>
</gene>
<dbReference type="InParanoid" id="A0A212QNW2"/>
<keyword evidence="2" id="KW-1185">Reference proteome</keyword>
<protein>
    <submittedName>
        <fullName evidence="1">Glutathione synthase/RimK-type ligase, ATP-grasp superfamily</fullName>
    </submittedName>
</protein>
<evidence type="ECO:0000313" key="1">
    <source>
        <dbReference type="EMBL" id="SNB61122.1"/>
    </source>
</evidence>